<reference evidence="1" key="1">
    <citation type="submission" date="2020-02" db="EMBL/GenBank/DDBJ databases">
        <authorList>
            <person name="Meier V. D."/>
        </authorList>
    </citation>
    <scope>NUCLEOTIDE SEQUENCE</scope>
    <source>
        <strain evidence="1">AVDCRST_MAG10</strain>
    </source>
</reference>
<dbReference type="EMBL" id="CADCTB010000177">
    <property type="protein sequence ID" value="CAA9263757.1"/>
    <property type="molecule type" value="Genomic_DNA"/>
</dbReference>
<protein>
    <submittedName>
        <fullName evidence="1">Uncharacterized protein</fullName>
    </submittedName>
</protein>
<accession>A0A6J4IW38</accession>
<organism evidence="1">
    <name type="scientific">uncultured Acidimicrobiales bacterium</name>
    <dbReference type="NCBI Taxonomy" id="310071"/>
    <lineage>
        <taxon>Bacteria</taxon>
        <taxon>Bacillati</taxon>
        <taxon>Actinomycetota</taxon>
        <taxon>Acidimicrobiia</taxon>
        <taxon>Acidimicrobiales</taxon>
        <taxon>environmental samples</taxon>
    </lineage>
</organism>
<proteinExistence type="predicted"/>
<dbReference type="InterPro" id="IPR049457">
    <property type="entry name" value="Emfourin"/>
</dbReference>
<gene>
    <name evidence="1" type="ORF">AVDCRST_MAG10-2903</name>
</gene>
<sequence length="102" mass="10821">MGTRVRLTRSGGFAGLSMVASVDLDELPESEASQVRAALSQVNFDGHSDPGHAAPVPGAADTYQYDLEVLGRGRRSLTVHEPIADPGLQTLLDVLLPRAEPE</sequence>
<evidence type="ECO:0000313" key="1">
    <source>
        <dbReference type="EMBL" id="CAA9263757.1"/>
    </source>
</evidence>
<name>A0A6J4IW38_9ACTN</name>
<dbReference type="Pfam" id="PF20242">
    <property type="entry name" value="Emfourin"/>
    <property type="match status" value="1"/>
</dbReference>
<dbReference type="AlphaFoldDB" id="A0A6J4IW38"/>